<evidence type="ECO:0000259" key="1">
    <source>
        <dbReference type="Pfam" id="PF01869"/>
    </source>
</evidence>
<dbReference type="InterPro" id="IPR052519">
    <property type="entry name" value="Euk-type_GlcNAc_Kinase"/>
</dbReference>
<evidence type="ECO:0000313" key="2">
    <source>
        <dbReference type="EMBL" id="OYR08311.1"/>
    </source>
</evidence>
<dbReference type="EMBL" id="NNRK01000035">
    <property type="protein sequence ID" value="OYR08311.1"/>
    <property type="molecule type" value="Genomic_DNA"/>
</dbReference>
<sequence length="305" mass="32450">MQPADSNLCDNEMTEMTIKYHFGIDGGGTGCRAILTDQSGKVLAAGASGPANIGADTENSILHICEAFEQARKNASLTTSIYGSANAVLGLAGANSVEDHTPIYKRLPFKESMIVSDTLTALQGAMGDGDAAIVILGTGSAFVRRTNDATRIVGGRGFVLSDHAGGAWLGRKLLEQVLLAVDGFAQHSDLSRAVLERFENNPRNITVFSRTARAADYAAFAPMLFEFVALNDPLGTNILADACEMIRHGLEALRIRELQRFSITGGLASSYAALPFFPYREFYQEPLGDSLQGALALALKSAMPA</sequence>
<gene>
    <name evidence="2" type="ORF">CEV32_3024</name>
</gene>
<dbReference type="CDD" id="cd24082">
    <property type="entry name" value="ASKHA_NBD_GspK-like"/>
    <property type="match status" value="1"/>
</dbReference>
<proteinExistence type="predicted"/>
<keyword evidence="3" id="KW-1185">Reference proteome</keyword>
<dbReference type="PANTHER" id="PTHR43190">
    <property type="entry name" value="N-ACETYL-D-GLUCOSAMINE KINASE"/>
    <property type="match status" value="1"/>
</dbReference>
<organism evidence="2 3">
    <name type="scientific">Brucella rhizosphaerae</name>
    <dbReference type="NCBI Taxonomy" id="571254"/>
    <lineage>
        <taxon>Bacteria</taxon>
        <taxon>Pseudomonadati</taxon>
        <taxon>Pseudomonadota</taxon>
        <taxon>Alphaproteobacteria</taxon>
        <taxon>Hyphomicrobiales</taxon>
        <taxon>Brucellaceae</taxon>
        <taxon>Brucella/Ochrobactrum group</taxon>
        <taxon>Brucella</taxon>
    </lineage>
</organism>
<feature type="domain" description="ATPase BadF/BadG/BcrA/BcrD type" evidence="1">
    <location>
        <begin position="23"/>
        <end position="274"/>
    </location>
</feature>
<reference evidence="2 3" key="1">
    <citation type="submission" date="2017-07" db="EMBL/GenBank/DDBJ databases">
        <title>Phylogenetic study on the rhizospheric bacterium Ochrobactrum sp. A44.</title>
        <authorList>
            <person name="Krzyzanowska D.M."/>
            <person name="Ossowicki A."/>
            <person name="Rajewska M."/>
            <person name="Maciag T."/>
            <person name="Kaczynski Z."/>
            <person name="Czerwicka M."/>
            <person name="Jafra S."/>
        </authorList>
    </citation>
    <scope>NUCLEOTIDE SEQUENCE [LARGE SCALE GENOMIC DNA]</scope>
    <source>
        <strain evidence="2 3">PR17</strain>
    </source>
</reference>
<protein>
    <submittedName>
        <fullName evidence="2">BadF/BadG/BcrA/BcrD ATPase family protein</fullName>
    </submittedName>
</protein>
<dbReference type="PANTHER" id="PTHR43190:SF3">
    <property type="entry name" value="N-ACETYL-D-GLUCOSAMINE KINASE"/>
    <property type="match status" value="1"/>
</dbReference>
<comment type="caution">
    <text evidence="2">The sequence shown here is derived from an EMBL/GenBank/DDBJ whole genome shotgun (WGS) entry which is preliminary data.</text>
</comment>
<dbReference type="InterPro" id="IPR002731">
    <property type="entry name" value="ATPase_BadF"/>
</dbReference>
<dbReference type="Gene3D" id="3.30.420.40">
    <property type="match status" value="2"/>
</dbReference>
<evidence type="ECO:0000313" key="3">
    <source>
        <dbReference type="Proteomes" id="UP000216345"/>
    </source>
</evidence>
<accession>A0A256F1L6</accession>
<dbReference type="AlphaFoldDB" id="A0A256F1L6"/>
<dbReference type="Proteomes" id="UP000216345">
    <property type="component" value="Unassembled WGS sequence"/>
</dbReference>
<dbReference type="SUPFAM" id="SSF53067">
    <property type="entry name" value="Actin-like ATPase domain"/>
    <property type="match status" value="2"/>
</dbReference>
<dbReference type="Pfam" id="PF01869">
    <property type="entry name" value="BcrAD_BadFG"/>
    <property type="match status" value="1"/>
</dbReference>
<name>A0A256F1L6_9HYPH</name>
<dbReference type="InterPro" id="IPR043129">
    <property type="entry name" value="ATPase_NBD"/>
</dbReference>